<feature type="region of interest" description="Disordered" evidence="2">
    <location>
        <begin position="1"/>
        <end position="40"/>
    </location>
</feature>
<dbReference type="AlphaFoldDB" id="A0A4P9XX35"/>
<feature type="coiled-coil region" evidence="1">
    <location>
        <begin position="558"/>
        <end position="617"/>
    </location>
</feature>
<feature type="region of interest" description="Disordered" evidence="2">
    <location>
        <begin position="293"/>
        <end position="314"/>
    </location>
</feature>
<keyword evidence="3" id="KW-1133">Transmembrane helix</keyword>
<accession>A0A4P9XX35</accession>
<keyword evidence="1" id="KW-0175">Coiled coil</keyword>
<feature type="region of interest" description="Disordered" evidence="2">
    <location>
        <begin position="685"/>
        <end position="707"/>
    </location>
</feature>
<reference evidence="5" key="1">
    <citation type="journal article" date="2018" name="Nat. Microbiol.">
        <title>Leveraging single-cell genomics to expand the fungal tree of life.</title>
        <authorList>
            <person name="Ahrendt S.R."/>
            <person name="Quandt C.A."/>
            <person name="Ciobanu D."/>
            <person name="Clum A."/>
            <person name="Salamov A."/>
            <person name="Andreopoulos B."/>
            <person name="Cheng J.F."/>
            <person name="Woyke T."/>
            <person name="Pelin A."/>
            <person name="Henrissat B."/>
            <person name="Reynolds N.K."/>
            <person name="Benny G.L."/>
            <person name="Smith M.E."/>
            <person name="James T.Y."/>
            <person name="Grigoriev I.V."/>
        </authorList>
    </citation>
    <scope>NUCLEOTIDE SEQUENCE [LARGE SCALE GENOMIC DNA]</scope>
    <source>
        <strain evidence="5">RSA 1356</strain>
    </source>
</reference>
<evidence type="ECO:0000256" key="3">
    <source>
        <dbReference type="SAM" id="Phobius"/>
    </source>
</evidence>
<dbReference type="PANTHER" id="PTHR23159:SF31">
    <property type="entry name" value="CENTROSOME-ASSOCIATED PROTEIN CEP250 ISOFORM X1"/>
    <property type="match status" value="1"/>
</dbReference>
<dbReference type="Proteomes" id="UP000271241">
    <property type="component" value="Unassembled WGS sequence"/>
</dbReference>
<feature type="compositionally biased region" description="Polar residues" evidence="2">
    <location>
        <begin position="1"/>
        <end position="11"/>
    </location>
</feature>
<gene>
    <name evidence="4" type="ORF">THASP1DRAFT_27330</name>
</gene>
<name>A0A4P9XX35_9FUNG</name>
<evidence type="ECO:0000256" key="2">
    <source>
        <dbReference type="SAM" id="MobiDB-lite"/>
    </source>
</evidence>
<organism evidence="4 5">
    <name type="scientific">Thamnocephalis sphaerospora</name>
    <dbReference type="NCBI Taxonomy" id="78915"/>
    <lineage>
        <taxon>Eukaryota</taxon>
        <taxon>Fungi</taxon>
        <taxon>Fungi incertae sedis</taxon>
        <taxon>Zoopagomycota</taxon>
        <taxon>Zoopagomycotina</taxon>
        <taxon>Zoopagomycetes</taxon>
        <taxon>Zoopagales</taxon>
        <taxon>Sigmoideomycetaceae</taxon>
        <taxon>Thamnocephalis</taxon>
    </lineage>
</organism>
<evidence type="ECO:0000313" key="4">
    <source>
        <dbReference type="EMBL" id="RKP10906.1"/>
    </source>
</evidence>
<keyword evidence="3" id="KW-0812">Transmembrane</keyword>
<dbReference type="PANTHER" id="PTHR23159">
    <property type="entry name" value="CENTROSOMAL PROTEIN 2"/>
    <property type="match status" value="1"/>
</dbReference>
<evidence type="ECO:0000313" key="5">
    <source>
        <dbReference type="Proteomes" id="UP000271241"/>
    </source>
</evidence>
<keyword evidence="3" id="KW-0472">Membrane</keyword>
<sequence length="826" mass="93583">MSRKSSTTSDAGYQDKDGGSDRATTPTPGEFQPDGSEDEDAAFMNAVRRVFGEFEHSGSNSITVRQLVPLFARLESEQILRLMESSKDTLRTMETASGDLTMSLDDVINLIPQLHVPAEKTEPMQRSASTPQRLQGASDASRPISPRLRTTPLGDMVSSKKMGLEAWKRRTDGTTYDSGSEPEDGYADKQAARRLHTRTPTRIQAYTRNEEIASPVHMRRPSSASHNPQFRNEPVLPTSPLTPQGVGRRPKFTTESMEDLESHFEAYGGEDEPPKVKEDLLDEVSRLTRENSEMRRRMKEHERRANSSMRGHEEDLERMQHKLDEMRSDVTVKRRHIQELKSNERHHLEQIQLLESEVQKHTKNMQILKTNLAQMKKQYEEKCLDEEKLFAQLKAKDEELISSERNLENFVSEHKRSSDERHQLEAALYRLEQDVAFAQELEHQNEQLRDDNDDLKRLIARLRADLEERNHTILMQAESIGRAAAQNGPEATRVRQNLQSEMANYSVDVEEDIGLNDLSTAAMDASFTDRQKVRLLEASLDASASHLDASIAEELRPRKDLRRYVHTLEEQNRRLQQQKERIMADATQLQEDLRRQLRTLESDNDNLNAQIQVLRSRGVSGPAIQSRGVQCDLVLPDTNKDTLAPQAGKSPAEVVHLDSELDVQRDLLDGLMREKSDRGPQWMVTQAGSEVVPSRRRSPMKPGARAPQLDSILSEQSLLHPSELGASAGQPRQDMSRFRVVGLPQVAMVMIGIYLFGLLTAPLFFDPTGGKFGAALRAPLGGDQFVGEAIWALQEPIQPMRPKWVESMLYWLEGFVFGEDLLMVPT</sequence>
<feature type="compositionally biased region" description="Polar residues" evidence="2">
    <location>
        <begin position="124"/>
        <end position="135"/>
    </location>
</feature>
<feature type="transmembrane region" description="Helical" evidence="3">
    <location>
        <begin position="746"/>
        <end position="765"/>
    </location>
</feature>
<feature type="coiled-coil region" evidence="1">
    <location>
        <begin position="421"/>
        <end position="472"/>
    </location>
</feature>
<feature type="region of interest" description="Disordered" evidence="2">
    <location>
        <begin position="216"/>
        <end position="252"/>
    </location>
</feature>
<keyword evidence="5" id="KW-1185">Reference proteome</keyword>
<proteinExistence type="predicted"/>
<evidence type="ECO:0000256" key="1">
    <source>
        <dbReference type="SAM" id="Coils"/>
    </source>
</evidence>
<feature type="region of interest" description="Disordered" evidence="2">
    <location>
        <begin position="120"/>
        <end position="155"/>
    </location>
</feature>
<dbReference type="OrthoDB" id="432685at2759"/>
<protein>
    <submittedName>
        <fullName evidence="4">Uncharacterized protein</fullName>
    </submittedName>
</protein>
<dbReference type="STRING" id="78915.A0A4P9XX35"/>
<feature type="region of interest" description="Disordered" evidence="2">
    <location>
        <begin position="171"/>
        <end position="200"/>
    </location>
</feature>
<dbReference type="EMBL" id="KZ992433">
    <property type="protein sequence ID" value="RKP10906.1"/>
    <property type="molecule type" value="Genomic_DNA"/>
</dbReference>